<accession>A0A380WBU2</accession>
<dbReference type="EMBL" id="UIGB01000001">
    <property type="protein sequence ID" value="SUU86460.1"/>
    <property type="molecule type" value="Genomic_DNA"/>
</dbReference>
<protein>
    <submittedName>
        <fullName evidence="2">Uncharacterized protein</fullName>
    </submittedName>
</protein>
<evidence type="ECO:0000256" key="1">
    <source>
        <dbReference type="SAM" id="MobiDB-lite"/>
    </source>
</evidence>
<dbReference type="Proteomes" id="UP000254343">
    <property type="component" value="Unassembled WGS sequence"/>
</dbReference>
<sequence>MGMRVRGNYRNRRPPTTGETTGNMACFLLIGDGRRREPTADLAQQFVAG</sequence>
<gene>
    <name evidence="2" type="ORF">NCTC12722_03687</name>
</gene>
<proteinExistence type="predicted"/>
<evidence type="ECO:0000313" key="3">
    <source>
        <dbReference type="Proteomes" id="UP000254343"/>
    </source>
</evidence>
<reference evidence="2 3" key="1">
    <citation type="submission" date="2018-06" db="EMBL/GenBank/DDBJ databases">
        <authorList>
            <consortium name="Pathogen Informatics"/>
            <person name="Doyle S."/>
        </authorList>
    </citation>
    <scope>NUCLEOTIDE SEQUENCE [LARGE SCALE GENOMIC DNA]</scope>
    <source>
        <strain evidence="2 3">NCTC12722</strain>
    </source>
</reference>
<dbReference type="AlphaFoldDB" id="A0A380WBU2"/>
<evidence type="ECO:0000313" key="2">
    <source>
        <dbReference type="EMBL" id="SUU86460.1"/>
    </source>
</evidence>
<feature type="region of interest" description="Disordered" evidence="1">
    <location>
        <begin position="1"/>
        <end position="22"/>
    </location>
</feature>
<name>A0A380WBU2_AFIFE</name>
<organism evidence="2 3">
    <name type="scientific">Afipia felis</name>
    <name type="common">Cat scratch disease bacillus</name>
    <dbReference type="NCBI Taxonomy" id="1035"/>
    <lineage>
        <taxon>Bacteria</taxon>
        <taxon>Pseudomonadati</taxon>
        <taxon>Pseudomonadota</taxon>
        <taxon>Alphaproteobacteria</taxon>
        <taxon>Hyphomicrobiales</taxon>
        <taxon>Nitrobacteraceae</taxon>
        <taxon>Afipia</taxon>
    </lineage>
</organism>